<keyword evidence="4 7" id="KW-0812">Transmembrane</keyword>
<dbReference type="Pfam" id="PF16916">
    <property type="entry name" value="ZT_dimer"/>
    <property type="match status" value="1"/>
</dbReference>
<dbReference type="SUPFAM" id="SSF160240">
    <property type="entry name" value="Cation efflux protein cytoplasmic domain-like"/>
    <property type="match status" value="1"/>
</dbReference>
<dbReference type="AlphaFoldDB" id="A0A519BCX4"/>
<evidence type="ECO:0000256" key="4">
    <source>
        <dbReference type="ARBA" id="ARBA00022692"/>
    </source>
</evidence>
<keyword evidence="3" id="KW-0813">Transport</keyword>
<dbReference type="GO" id="GO:0008324">
    <property type="term" value="F:monoatomic cation transmembrane transporter activity"/>
    <property type="evidence" value="ECO:0007669"/>
    <property type="project" value="InterPro"/>
</dbReference>
<dbReference type="InterPro" id="IPR027469">
    <property type="entry name" value="Cation_efflux_TMD_sf"/>
</dbReference>
<feature type="domain" description="Cation efflux protein transmembrane" evidence="8">
    <location>
        <begin position="24"/>
        <end position="216"/>
    </location>
</feature>
<dbReference type="InterPro" id="IPR027470">
    <property type="entry name" value="Cation_efflux_CTD"/>
</dbReference>
<feature type="transmembrane region" description="Helical" evidence="7">
    <location>
        <begin position="21"/>
        <end position="42"/>
    </location>
</feature>
<keyword evidence="6 7" id="KW-0472">Membrane</keyword>
<dbReference type="SUPFAM" id="SSF161111">
    <property type="entry name" value="Cation efflux protein transmembrane domain-like"/>
    <property type="match status" value="1"/>
</dbReference>
<dbReference type="Pfam" id="PF01545">
    <property type="entry name" value="Cation_efflux"/>
    <property type="match status" value="1"/>
</dbReference>
<evidence type="ECO:0000256" key="1">
    <source>
        <dbReference type="ARBA" id="ARBA00004141"/>
    </source>
</evidence>
<evidence type="ECO:0000256" key="2">
    <source>
        <dbReference type="ARBA" id="ARBA00008114"/>
    </source>
</evidence>
<feature type="transmembrane region" description="Helical" evidence="7">
    <location>
        <begin position="48"/>
        <end position="70"/>
    </location>
</feature>
<name>A0A519BCX4_9DELT</name>
<dbReference type="InterPro" id="IPR002524">
    <property type="entry name" value="Cation_efflux"/>
</dbReference>
<keyword evidence="5 7" id="KW-1133">Transmembrane helix</keyword>
<dbReference type="Proteomes" id="UP000320813">
    <property type="component" value="Unassembled WGS sequence"/>
</dbReference>
<proteinExistence type="inferred from homology"/>
<evidence type="ECO:0000256" key="6">
    <source>
        <dbReference type="ARBA" id="ARBA00023136"/>
    </source>
</evidence>
<evidence type="ECO:0000256" key="7">
    <source>
        <dbReference type="SAM" id="Phobius"/>
    </source>
</evidence>
<gene>
    <name evidence="10" type="ORF">EVJ47_02280</name>
</gene>
<dbReference type="Gene3D" id="3.30.70.1350">
    <property type="entry name" value="Cation efflux protein, cytoplasmic domain"/>
    <property type="match status" value="1"/>
</dbReference>
<evidence type="ECO:0000256" key="3">
    <source>
        <dbReference type="ARBA" id="ARBA00022448"/>
    </source>
</evidence>
<reference evidence="10 11" key="1">
    <citation type="submission" date="2019-01" db="EMBL/GenBank/DDBJ databases">
        <title>Insights into ecological role of a new deltaproteobacterial order Candidatus Sinidesulfobacterales (Sva0485) by metagenomics and metatranscriptomics.</title>
        <authorList>
            <person name="Tan S."/>
            <person name="Liu J."/>
            <person name="Fang Y."/>
            <person name="Hedlund B.P."/>
            <person name="Lian Z.H."/>
            <person name="Huang L.Y."/>
            <person name="Li J.T."/>
            <person name="Huang L.N."/>
            <person name="Li W.J."/>
            <person name="Jiang H.C."/>
            <person name="Dong H.L."/>
            <person name="Shu W.S."/>
        </authorList>
    </citation>
    <scope>NUCLEOTIDE SEQUENCE [LARGE SCALE GENOMIC DNA]</scope>
    <source>
        <strain evidence="10">AP3</strain>
    </source>
</reference>
<evidence type="ECO:0000259" key="8">
    <source>
        <dbReference type="Pfam" id="PF01545"/>
    </source>
</evidence>
<evidence type="ECO:0000313" key="10">
    <source>
        <dbReference type="EMBL" id="RZD15119.1"/>
    </source>
</evidence>
<dbReference type="InterPro" id="IPR050291">
    <property type="entry name" value="CDF_Transporter"/>
</dbReference>
<sequence>MIGINLNPTINRENIFNKLRFISYIGISINLILTLAKFYIGITGHSTALVADGFNSLSDIFAGFVVYLSFKISSKPEDKEHPYGHAKAEMIATFVVALILFLFGFSIIAGSSLKLYFHQYEKPALDTLIVALSTVIIKEILYKWTLRWGKLLKSSGLVATAYDHRSDVFASIAVVIGILFAIKGYFYMDPIAGIVVSFFIFRLAVKLIKESIGNLMDESPPAFVIDKIKAVITGVKGVERITSIKVRKSGPYLYIDVEIEINPNMTVKMSHDIAENVKERLIISNPYINEVMVHINPYDSHMAK</sequence>
<evidence type="ECO:0000256" key="5">
    <source>
        <dbReference type="ARBA" id="ARBA00022989"/>
    </source>
</evidence>
<dbReference type="GO" id="GO:0016020">
    <property type="term" value="C:membrane"/>
    <property type="evidence" value="ECO:0007669"/>
    <property type="project" value="UniProtKB-SubCell"/>
</dbReference>
<feature type="domain" description="Cation efflux protein cytoplasmic" evidence="9">
    <location>
        <begin position="220"/>
        <end position="298"/>
    </location>
</feature>
<dbReference type="InterPro" id="IPR036837">
    <property type="entry name" value="Cation_efflux_CTD_sf"/>
</dbReference>
<evidence type="ECO:0000259" key="9">
    <source>
        <dbReference type="Pfam" id="PF16916"/>
    </source>
</evidence>
<dbReference type="InterPro" id="IPR058533">
    <property type="entry name" value="Cation_efflux_TM"/>
</dbReference>
<comment type="subcellular location">
    <subcellularLocation>
        <location evidence="1">Membrane</location>
        <topology evidence="1">Multi-pass membrane protein</topology>
    </subcellularLocation>
</comment>
<comment type="similarity">
    <text evidence="2">Belongs to the cation diffusion facilitator (CDF) transporter (TC 2.A.4) family.</text>
</comment>
<dbReference type="EMBL" id="SGBD01000001">
    <property type="protein sequence ID" value="RZD15119.1"/>
    <property type="molecule type" value="Genomic_DNA"/>
</dbReference>
<feature type="transmembrane region" description="Helical" evidence="7">
    <location>
        <begin position="91"/>
        <end position="116"/>
    </location>
</feature>
<comment type="caution">
    <text evidence="10">The sequence shown here is derived from an EMBL/GenBank/DDBJ whole genome shotgun (WGS) entry which is preliminary data.</text>
</comment>
<dbReference type="FunFam" id="1.20.1510.10:FF:000006">
    <property type="entry name" value="Divalent cation efflux transporter"/>
    <property type="match status" value="1"/>
</dbReference>
<dbReference type="NCBIfam" id="TIGR01297">
    <property type="entry name" value="CDF"/>
    <property type="match status" value="1"/>
</dbReference>
<accession>A0A519BCX4</accession>
<evidence type="ECO:0000313" key="11">
    <source>
        <dbReference type="Proteomes" id="UP000320813"/>
    </source>
</evidence>
<organism evidence="10 11">
    <name type="scientific">Candidatus Acidulodesulfobacterium ferriphilum</name>
    <dbReference type="NCBI Taxonomy" id="2597223"/>
    <lineage>
        <taxon>Bacteria</taxon>
        <taxon>Deltaproteobacteria</taxon>
        <taxon>Candidatus Acidulodesulfobacterales</taxon>
        <taxon>Candidatus Acidulodesulfobacterium</taxon>
    </lineage>
</organism>
<protein>
    <submittedName>
        <fullName evidence="10">Cation transporter</fullName>
    </submittedName>
</protein>
<dbReference type="PANTHER" id="PTHR43840">
    <property type="entry name" value="MITOCHONDRIAL METAL TRANSPORTER 1-RELATED"/>
    <property type="match status" value="1"/>
</dbReference>
<dbReference type="Gene3D" id="1.20.1510.10">
    <property type="entry name" value="Cation efflux protein transmembrane domain"/>
    <property type="match status" value="1"/>
</dbReference>
<dbReference type="PANTHER" id="PTHR43840:SF15">
    <property type="entry name" value="MITOCHONDRIAL METAL TRANSPORTER 1-RELATED"/>
    <property type="match status" value="1"/>
</dbReference>
<feature type="transmembrane region" description="Helical" evidence="7">
    <location>
        <begin position="167"/>
        <end position="185"/>
    </location>
</feature>